<feature type="transmembrane region" description="Helical" evidence="19">
    <location>
        <begin position="753"/>
        <end position="775"/>
    </location>
</feature>
<dbReference type="InterPro" id="IPR008250">
    <property type="entry name" value="ATPase_P-typ_transduc_dom_A_sf"/>
</dbReference>
<dbReference type="GO" id="GO:0015444">
    <property type="term" value="F:P-type magnesium transporter activity"/>
    <property type="evidence" value="ECO:0007669"/>
    <property type="project" value="UniProtKB-EC"/>
</dbReference>
<evidence type="ECO:0000256" key="6">
    <source>
        <dbReference type="ARBA" id="ARBA00022475"/>
    </source>
</evidence>
<dbReference type="InterPro" id="IPR018303">
    <property type="entry name" value="ATPase_P-typ_P_site"/>
</dbReference>
<evidence type="ECO:0000256" key="17">
    <source>
        <dbReference type="ARBA" id="ARBA00047295"/>
    </source>
</evidence>
<dbReference type="EC" id="7.2.2.14" evidence="4"/>
<evidence type="ECO:0000256" key="9">
    <source>
        <dbReference type="ARBA" id="ARBA00022692"/>
    </source>
</evidence>
<feature type="transmembrane region" description="Helical" evidence="19">
    <location>
        <begin position="278"/>
        <end position="298"/>
    </location>
</feature>
<dbReference type="Gene3D" id="3.40.1110.10">
    <property type="entry name" value="Calcium-transporting ATPase, cytoplasmic domain N"/>
    <property type="match status" value="1"/>
</dbReference>
<keyword evidence="14 19" id="KW-1133">Transmembrane helix</keyword>
<dbReference type="Gene3D" id="2.70.150.10">
    <property type="entry name" value="Calcium-transporting ATPase, cytoplasmic transduction domain A"/>
    <property type="match status" value="1"/>
</dbReference>
<evidence type="ECO:0000256" key="4">
    <source>
        <dbReference type="ARBA" id="ARBA00012786"/>
    </source>
</evidence>
<dbReference type="NCBIfam" id="TIGR01524">
    <property type="entry name" value="ATPase-IIIB_Mg"/>
    <property type="match status" value="1"/>
</dbReference>
<evidence type="ECO:0000256" key="10">
    <source>
        <dbReference type="ARBA" id="ARBA00022741"/>
    </source>
</evidence>
<gene>
    <name evidence="21" type="primary">mgtA</name>
    <name evidence="21" type="ORF">G3574_14695</name>
</gene>
<dbReference type="PRINTS" id="PR01836">
    <property type="entry name" value="MGATPASE"/>
</dbReference>
<dbReference type="Proteomes" id="UP000482155">
    <property type="component" value="Unassembled WGS sequence"/>
</dbReference>
<keyword evidence="8" id="KW-0597">Phosphoprotein</keyword>
<sequence length="897" mass="97074">MRCWMSGMQEGVALPDRSPTGPAEATPEARADRLESLENFWARPADELADLLGSGKDGLSGDEARRRLLRAGPNDTGTARVPGLATLVLRHFSNPLLLILLFAAVVSMTMREWTDAIIVILILAASAVLSIYQEHRASQAVARLRRRLTVSSVVLRDGSACQLPATEIVPGDVILLSAGNQIPADGVVLDATDLFVDQALLSGETWLAEKHPGVSPAHAPLASRGNCVFMGTSVRSGTGRMLAVNTGRHTEFGLIEGQLERQEPETEFERGLRRFGAMLMRFMFLIVLVVLGINILLQRASGDTLLFVVALAVGLSPELLPAILTVTLAHGSKEMARQGVIVKRLNAIENLGSMTVLCTDKTGTLTAGAPRLDAAVDVSARPDEELGRLAFLNASLQTGLANALDQAILASPSQRLAPGTWRKLDEIPYDFQRRRLSVVVAGSEGGESALMITKGAFQNVMDVCASAWQDGAEVPLDESMRSLMSERFAAWSAQGFRVLGLATRRVDPGIRHSPADERNLCLRGFLLFFDPPEPGVKPTLASLHRLGVTLKIITGDNLAVARHVAEAVGIDASHALTGEALSAMSDDALWQRAAGCNLFAEVDPNQKERIVRVLQKGGQVVGFLGDGINDAPALHAADVGISVDRAVDVAREAADLVLLKHDLKLVRAGIDEGRHTFANTLKYIFITTSANFGNMISMAVAALALPFLPLLAKQILLNNFLSDIPALGIAGDNVDREWDRTPHRWDLNMIRSFMLSFGLISTAFDLVTFGALLWLTRNVAAMDDQAALFRTGWFVESLLTQLFILMVIRTYKPIHRSRPAGFVAGAVLAIAGLALALPYLPVAQQAFSFVPLPWHMVAAILLITAAYIIVSELTKRHFYRRFGFGIRRRRAVKGESA</sequence>
<accession>A0A6B3SSK6</accession>
<dbReference type="InterPro" id="IPR023299">
    <property type="entry name" value="ATPase_P-typ_cyto_dom_N"/>
</dbReference>
<keyword evidence="11" id="KW-0067">ATP-binding</keyword>
<comment type="subcellular location">
    <subcellularLocation>
        <location evidence="2">Cell inner membrane</location>
        <topology evidence="2">Multi-pass membrane protein</topology>
    </subcellularLocation>
</comment>
<dbReference type="SUPFAM" id="SSF56784">
    <property type="entry name" value="HAD-like"/>
    <property type="match status" value="1"/>
</dbReference>
<keyword evidence="13" id="KW-1278">Translocase</keyword>
<dbReference type="InterPro" id="IPR059000">
    <property type="entry name" value="ATPase_P-type_domA"/>
</dbReference>
<dbReference type="SMART" id="SM00831">
    <property type="entry name" value="Cation_ATPase_N"/>
    <property type="match status" value="1"/>
</dbReference>
<keyword evidence="12" id="KW-0460">Magnesium</keyword>
<name>A0A6B3SSK6_9BURK</name>
<keyword evidence="10" id="KW-0547">Nucleotide-binding</keyword>
<dbReference type="Gene3D" id="3.40.50.1000">
    <property type="entry name" value="HAD superfamily/HAD-like"/>
    <property type="match status" value="1"/>
</dbReference>
<dbReference type="Pfam" id="PF00702">
    <property type="entry name" value="Hydrolase"/>
    <property type="match status" value="1"/>
</dbReference>
<feature type="transmembrane region" description="Helical" evidence="19">
    <location>
        <begin position="92"/>
        <end position="110"/>
    </location>
</feature>
<dbReference type="Gene3D" id="1.20.1110.10">
    <property type="entry name" value="Calcium-transporting ATPase, transmembrane domain"/>
    <property type="match status" value="1"/>
</dbReference>
<dbReference type="SUPFAM" id="SSF81653">
    <property type="entry name" value="Calcium ATPase, transduction domain A"/>
    <property type="match status" value="1"/>
</dbReference>
<dbReference type="PROSITE" id="PS00154">
    <property type="entry name" value="ATPASE_E1_E2"/>
    <property type="match status" value="1"/>
</dbReference>
<dbReference type="InterPro" id="IPR004014">
    <property type="entry name" value="ATPase_P-typ_cation-transptr_N"/>
</dbReference>
<comment type="similarity">
    <text evidence="3">Belongs to the cation transport ATPase (P-type) (TC 3.A.3) family. Type IIIB subfamily.</text>
</comment>
<feature type="transmembrane region" description="Helical" evidence="19">
    <location>
        <begin position="116"/>
        <end position="133"/>
    </location>
</feature>
<evidence type="ECO:0000313" key="21">
    <source>
        <dbReference type="EMBL" id="NEX62335.1"/>
    </source>
</evidence>
<dbReference type="SFLD" id="SFLDS00003">
    <property type="entry name" value="Haloacid_Dehalogenase"/>
    <property type="match status" value="1"/>
</dbReference>
<dbReference type="GO" id="GO:0016887">
    <property type="term" value="F:ATP hydrolysis activity"/>
    <property type="evidence" value="ECO:0007669"/>
    <property type="project" value="InterPro"/>
</dbReference>
<dbReference type="InterPro" id="IPR006068">
    <property type="entry name" value="ATPase_P-typ_cation-transptr_C"/>
</dbReference>
<comment type="catalytic activity">
    <reaction evidence="17">
        <text>Mg(2+)(out) + ATP + H2O = Mg(2+)(in) + ADP + phosphate + H(+)</text>
        <dbReference type="Rhea" id="RHEA:10260"/>
        <dbReference type="ChEBI" id="CHEBI:15377"/>
        <dbReference type="ChEBI" id="CHEBI:15378"/>
        <dbReference type="ChEBI" id="CHEBI:18420"/>
        <dbReference type="ChEBI" id="CHEBI:30616"/>
        <dbReference type="ChEBI" id="CHEBI:43474"/>
        <dbReference type="ChEBI" id="CHEBI:456216"/>
        <dbReference type="EC" id="7.2.2.14"/>
    </reaction>
</comment>
<feature type="transmembrane region" description="Helical" evidence="19">
    <location>
        <begin position="852"/>
        <end position="870"/>
    </location>
</feature>
<dbReference type="AlphaFoldDB" id="A0A6B3SSK6"/>
<evidence type="ECO:0000256" key="14">
    <source>
        <dbReference type="ARBA" id="ARBA00022989"/>
    </source>
</evidence>
<dbReference type="SFLD" id="SFLDF00027">
    <property type="entry name" value="p-type_atpase"/>
    <property type="match status" value="1"/>
</dbReference>
<dbReference type="InterPro" id="IPR036412">
    <property type="entry name" value="HAD-like_sf"/>
</dbReference>
<feature type="domain" description="Cation-transporting P-type ATPase N-terminal" evidence="20">
    <location>
        <begin position="39"/>
        <end position="112"/>
    </location>
</feature>
<keyword evidence="7" id="KW-0997">Cell inner membrane</keyword>
<feature type="transmembrane region" description="Helical" evidence="19">
    <location>
        <begin position="304"/>
        <end position="329"/>
    </location>
</feature>
<feature type="transmembrane region" description="Helical" evidence="19">
    <location>
        <begin position="820"/>
        <end position="840"/>
    </location>
</feature>
<dbReference type="Pfam" id="PF00689">
    <property type="entry name" value="Cation_ATPase_C"/>
    <property type="match status" value="1"/>
</dbReference>
<keyword evidence="22" id="KW-1185">Reference proteome</keyword>
<dbReference type="GO" id="GO:0005886">
    <property type="term" value="C:plasma membrane"/>
    <property type="evidence" value="ECO:0007669"/>
    <property type="project" value="UniProtKB-SubCell"/>
</dbReference>
<keyword evidence="9 19" id="KW-0812">Transmembrane</keyword>
<dbReference type="InterPro" id="IPR023214">
    <property type="entry name" value="HAD_sf"/>
</dbReference>
<dbReference type="NCBIfam" id="TIGR01494">
    <property type="entry name" value="ATPase_P-type"/>
    <property type="match status" value="2"/>
</dbReference>
<protein>
    <recommendedName>
        <fullName evidence="5">Magnesium-transporting ATPase, P-type 1</fullName>
        <ecNumber evidence="4">7.2.2.14</ecNumber>
    </recommendedName>
    <alternativeName>
        <fullName evidence="16">Mg(2+) transport ATPase, P-type 1</fullName>
    </alternativeName>
</protein>
<evidence type="ECO:0000256" key="3">
    <source>
        <dbReference type="ARBA" id="ARBA00008746"/>
    </source>
</evidence>
<evidence type="ECO:0000256" key="15">
    <source>
        <dbReference type="ARBA" id="ARBA00023136"/>
    </source>
</evidence>
<evidence type="ECO:0000256" key="2">
    <source>
        <dbReference type="ARBA" id="ARBA00004429"/>
    </source>
</evidence>
<evidence type="ECO:0000256" key="18">
    <source>
        <dbReference type="SAM" id="MobiDB-lite"/>
    </source>
</evidence>
<dbReference type="Pfam" id="PF00122">
    <property type="entry name" value="E1-E2_ATPase"/>
    <property type="match status" value="1"/>
</dbReference>
<comment type="function">
    <text evidence="1">Mediates magnesium influx to the cytosol.</text>
</comment>
<keyword evidence="6" id="KW-1003">Cell membrane</keyword>
<dbReference type="SFLD" id="SFLDG00002">
    <property type="entry name" value="C1.7:_P-type_atpase_like"/>
    <property type="match status" value="1"/>
</dbReference>
<evidence type="ECO:0000313" key="22">
    <source>
        <dbReference type="Proteomes" id="UP000482155"/>
    </source>
</evidence>
<dbReference type="InterPro" id="IPR044492">
    <property type="entry name" value="P_typ_ATPase_HD_dom"/>
</dbReference>
<comment type="caution">
    <text evidence="21">The sequence shown here is derived from an EMBL/GenBank/DDBJ whole genome shotgun (WGS) entry which is preliminary data.</text>
</comment>
<organism evidence="21 22">
    <name type="scientific">Noviherbaspirillum galbum</name>
    <dbReference type="NCBI Taxonomy" id="2709383"/>
    <lineage>
        <taxon>Bacteria</taxon>
        <taxon>Pseudomonadati</taxon>
        <taxon>Pseudomonadota</taxon>
        <taxon>Betaproteobacteria</taxon>
        <taxon>Burkholderiales</taxon>
        <taxon>Oxalobacteraceae</taxon>
        <taxon>Noviherbaspirillum</taxon>
    </lineage>
</organism>
<dbReference type="InterPro" id="IPR023298">
    <property type="entry name" value="ATPase_P-typ_TM_dom_sf"/>
</dbReference>
<evidence type="ECO:0000256" key="11">
    <source>
        <dbReference type="ARBA" id="ARBA00022840"/>
    </source>
</evidence>
<dbReference type="InterPro" id="IPR001757">
    <property type="entry name" value="P_typ_ATPase"/>
</dbReference>
<feature type="region of interest" description="Disordered" evidence="18">
    <location>
        <begin position="1"/>
        <end position="29"/>
    </location>
</feature>
<keyword evidence="15 19" id="KW-0472">Membrane</keyword>
<evidence type="ECO:0000256" key="1">
    <source>
        <dbReference type="ARBA" id="ARBA00003954"/>
    </source>
</evidence>
<dbReference type="SUPFAM" id="SSF81665">
    <property type="entry name" value="Calcium ATPase, transmembrane domain M"/>
    <property type="match status" value="1"/>
</dbReference>
<evidence type="ECO:0000256" key="5">
    <source>
        <dbReference type="ARBA" id="ARBA00013555"/>
    </source>
</evidence>
<proteinExistence type="inferred from homology"/>
<evidence type="ECO:0000256" key="13">
    <source>
        <dbReference type="ARBA" id="ARBA00022967"/>
    </source>
</evidence>
<dbReference type="SUPFAM" id="SSF81660">
    <property type="entry name" value="Metal cation-transporting ATPase, ATP-binding domain N"/>
    <property type="match status" value="1"/>
</dbReference>
<evidence type="ECO:0000256" key="16">
    <source>
        <dbReference type="ARBA" id="ARBA00029806"/>
    </source>
</evidence>
<dbReference type="Pfam" id="PF00690">
    <property type="entry name" value="Cation_ATPase_N"/>
    <property type="match status" value="1"/>
</dbReference>
<evidence type="ECO:0000256" key="8">
    <source>
        <dbReference type="ARBA" id="ARBA00022553"/>
    </source>
</evidence>
<dbReference type="InterPro" id="IPR006415">
    <property type="entry name" value="P-type_ATPase_IIIB"/>
</dbReference>
<dbReference type="PANTHER" id="PTHR42861">
    <property type="entry name" value="CALCIUM-TRANSPORTING ATPASE"/>
    <property type="match status" value="1"/>
</dbReference>
<feature type="transmembrane region" description="Helical" evidence="19">
    <location>
        <begin position="787"/>
        <end position="808"/>
    </location>
</feature>
<reference evidence="21 22" key="1">
    <citation type="submission" date="2020-02" db="EMBL/GenBank/DDBJ databases">
        <authorList>
            <person name="Kim M.K."/>
        </authorList>
    </citation>
    <scope>NUCLEOTIDE SEQUENCE [LARGE SCALE GENOMIC DNA]</scope>
    <source>
        <strain evidence="21 22">17J57-3</strain>
    </source>
</reference>
<evidence type="ECO:0000256" key="19">
    <source>
        <dbReference type="SAM" id="Phobius"/>
    </source>
</evidence>
<dbReference type="GO" id="GO:0005524">
    <property type="term" value="F:ATP binding"/>
    <property type="evidence" value="ECO:0007669"/>
    <property type="project" value="UniProtKB-KW"/>
</dbReference>
<dbReference type="EMBL" id="JAAIVB010000048">
    <property type="protein sequence ID" value="NEX62335.1"/>
    <property type="molecule type" value="Genomic_DNA"/>
</dbReference>
<evidence type="ECO:0000256" key="12">
    <source>
        <dbReference type="ARBA" id="ARBA00022842"/>
    </source>
</evidence>
<evidence type="ECO:0000256" key="7">
    <source>
        <dbReference type="ARBA" id="ARBA00022519"/>
    </source>
</evidence>
<evidence type="ECO:0000259" key="20">
    <source>
        <dbReference type="SMART" id="SM00831"/>
    </source>
</evidence>